<dbReference type="PANTHER" id="PTHR43133:SF51">
    <property type="entry name" value="RNA POLYMERASE SIGMA FACTOR"/>
    <property type="match status" value="1"/>
</dbReference>
<evidence type="ECO:0000259" key="5">
    <source>
        <dbReference type="Pfam" id="PF04542"/>
    </source>
</evidence>
<dbReference type="InterPro" id="IPR007627">
    <property type="entry name" value="RNA_pol_sigma70_r2"/>
</dbReference>
<feature type="domain" description="RNA polymerase sigma-70 region 2" evidence="5">
    <location>
        <begin position="31"/>
        <end position="97"/>
    </location>
</feature>
<dbReference type="RefSeq" id="WP_033092515.1">
    <property type="nucleotide sequence ID" value="NZ_JQED01000005.1"/>
</dbReference>
<dbReference type="InterPro" id="IPR039425">
    <property type="entry name" value="RNA_pol_sigma-70-like"/>
</dbReference>
<dbReference type="Proteomes" id="UP000029843">
    <property type="component" value="Unassembled WGS sequence"/>
</dbReference>
<protein>
    <submittedName>
        <fullName evidence="7">RNA polymerase, sigma-24 subunit, RpoE, ECF subfamily</fullName>
    </submittedName>
</protein>
<evidence type="ECO:0000256" key="4">
    <source>
        <dbReference type="ARBA" id="ARBA00023163"/>
    </source>
</evidence>
<accession>A0A099KV00</accession>
<gene>
    <name evidence="7" type="ORF">ND2E_1768</name>
</gene>
<dbReference type="SUPFAM" id="SSF88659">
    <property type="entry name" value="Sigma3 and sigma4 domains of RNA polymerase sigma factors"/>
    <property type="match status" value="1"/>
</dbReference>
<dbReference type="InterPro" id="IPR013324">
    <property type="entry name" value="RNA_pol_sigma_r3/r4-like"/>
</dbReference>
<keyword evidence="3" id="KW-0731">Sigma factor</keyword>
<dbReference type="NCBIfam" id="TIGR02937">
    <property type="entry name" value="sigma70-ECF"/>
    <property type="match status" value="1"/>
</dbReference>
<proteinExistence type="inferred from homology"/>
<dbReference type="Gene3D" id="1.10.1740.10">
    <property type="match status" value="1"/>
</dbReference>
<evidence type="ECO:0000259" key="6">
    <source>
        <dbReference type="Pfam" id="PF08281"/>
    </source>
</evidence>
<keyword evidence="2" id="KW-0805">Transcription regulation</keyword>
<evidence type="ECO:0000256" key="3">
    <source>
        <dbReference type="ARBA" id="ARBA00023082"/>
    </source>
</evidence>
<reference evidence="7 8" key="1">
    <citation type="submission" date="2014-08" db="EMBL/GenBank/DDBJ databases">
        <title>Genomic and Phenotypic Diversity of Colwellia psychrerythraea strains from Disparate Marine Basins.</title>
        <authorList>
            <person name="Techtmann S.M."/>
            <person name="Stelling S.C."/>
            <person name="Utturkar S.M."/>
            <person name="Alshibli N."/>
            <person name="Harris A."/>
            <person name="Brown S.D."/>
            <person name="Hazen T.C."/>
        </authorList>
    </citation>
    <scope>NUCLEOTIDE SEQUENCE [LARGE SCALE GENOMIC DNA]</scope>
    <source>
        <strain evidence="7 8">ND2E</strain>
    </source>
</reference>
<dbReference type="NCBIfam" id="NF008888">
    <property type="entry name" value="PRK11922.1"/>
    <property type="match status" value="1"/>
</dbReference>
<dbReference type="Pfam" id="PF04542">
    <property type="entry name" value="Sigma70_r2"/>
    <property type="match status" value="1"/>
</dbReference>
<dbReference type="AlphaFoldDB" id="A0A099KV00"/>
<dbReference type="GO" id="GO:0006352">
    <property type="term" value="P:DNA-templated transcription initiation"/>
    <property type="evidence" value="ECO:0007669"/>
    <property type="project" value="InterPro"/>
</dbReference>
<dbReference type="InterPro" id="IPR013325">
    <property type="entry name" value="RNA_pol_sigma_r2"/>
</dbReference>
<dbReference type="SUPFAM" id="SSF88946">
    <property type="entry name" value="Sigma2 domain of RNA polymerase sigma factors"/>
    <property type="match status" value="1"/>
</dbReference>
<dbReference type="GO" id="GO:0016987">
    <property type="term" value="F:sigma factor activity"/>
    <property type="evidence" value="ECO:0007669"/>
    <property type="project" value="UniProtKB-KW"/>
</dbReference>
<comment type="caution">
    <text evidence="7">The sequence shown here is derived from an EMBL/GenBank/DDBJ whole genome shotgun (WGS) entry which is preliminary data.</text>
</comment>
<dbReference type="OrthoDB" id="9803470at2"/>
<dbReference type="EMBL" id="JQED01000005">
    <property type="protein sequence ID" value="KGJ94579.1"/>
    <property type="molecule type" value="Genomic_DNA"/>
</dbReference>
<evidence type="ECO:0000313" key="8">
    <source>
        <dbReference type="Proteomes" id="UP000029843"/>
    </source>
</evidence>
<evidence type="ECO:0000313" key="7">
    <source>
        <dbReference type="EMBL" id="KGJ94579.1"/>
    </source>
</evidence>
<evidence type="ECO:0000256" key="2">
    <source>
        <dbReference type="ARBA" id="ARBA00023015"/>
    </source>
</evidence>
<dbReference type="PATRIC" id="fig|28229.4.peg.780"/>
<dbReference type="InterPro" id="IPR036388">
    <property type="entry name" value="WH-like_DNA-bd_sf"/>
</dbReference>
<feature type="domain" description="RNA polymerase sigma factor 70 region 4 type 2" evidence="6">
    <location>
        <begin position="132"/>
        <end position="182"/>
    </location>
</feature>
<dbReference type="InterPro" id="IPR013249">
    <property type="entry name" value="RNA_pol_sigma70_r4_t2"/>
</dbReference>
<dbReference type="InterPro" id="IPR014284">
    <property type="entry name" value="RNA_pol_sigma-70_dom"/>
</dbReference>
<organism evidence="7 8">
    <name type="scientific">Colwellia psychrerythraea</name>
    <name type="common">Vibrio psychroerythus</name>
    <dbReference type="NCBI Taxonomy" id="28229"/>
    <lineage>
        <taxon>Bacteria</taxon>
        <taxon>Pseudomonadati</taxon>
        <taxon>Pseudomonadota</taxon>
        <taxon>Gammaproteobacteria</taxon>
        <taxon>Alteromonadales</taxon>
        <taxon>Colwelliaceae</taxon>
        <taxon>Colwellia</taxon>
    </lineage>
</organism>
<comment type="similarity">
    <text evidence="1">Belongs to the sigma-70 factor family. ECF subfamily.</text>
</comment>
<dbReference type="Pfam" id="PF08281">
    <property type="entry name" value="Sigma70_r4_2"/>
    <property type="match status" value="1"/>
</dbReference>
<dbReference type="Gene3D" id="1.10.10.10">
    <property type="entry name" value="Winged helix-like DNA-binding domain superfamily/Winged helix DNA-binding domain"/>
    <property type="match status" value="1"/>
</dbReference>
<keyword evidence="4" id="KW-0804">Transcription</keyword>
<dbReference type="GO" id="GO:0003677">
    <property type="term" value="F:DNA binding"/>
    <property type="evidence" value="ECO:0007669"/>
    <property type="project" value="InterPro"/>
</dbReference>
<dbReference type="PANTHER" id="PTHR43133">
    <property type="entry name" value="RNA POLYMERASE ECF-TYPE SIGMA FACTO"/>
    <property type="match status" value="1"/>
</dbReference>
<evidence type="ECO:0000256" key="1">
    <source>
        <dbReference type="ARBA" id="ARBA00010641"/>
    </source>
</evidence>
<sequence>MTEIDSLKTAEDYQLIAHILAGNINAYEVVIRRYNQLMFRIAKGIFVDDDEAMDIVQEAHITAYQKLASFKGPKGFMSWIATITRNIALMRLRKSSRLSYQEEEDVFNLIELDIAAEPIHDTIANQQTKATLEQLINALPINYRAIFILSAIEKMAINDIAQILSLEYDVVKVRFYRAKKMLKIEIGQILTEQKLSLYEFAGDRCDNITHNVMAVIKQQSR</sequence>
<name>A0A099KV00_COLPS</name>